<dbReference type="InterPro" id="IPR036249">
    <property type="entry name" value="Thioredoxin-like_sf"/>
</dbReference>
<keyword evidence="7" id="KW-1185">Reference proteome</keyword>
<dbReference type="STRING" id="1121098.HMPREF1534_00368"/>
<evidence type="ECO:0000313" key="7">
    <source>
        <dbReference type="Proteomes" id="UP000017831"/>
    </source>
</evidence>
<dbReference type="PANTHER" id="PTHR42852:SF6">
    <property type="entry name" value="THIOL:DISULFIDE INTERCHANGE PROTEIN DSBE"/>
    <property type="match status" value="1"/>
</dbReference>
<protein>
    <recommendedName>
        <fullName evidence="5">Thioredoxin domain-containing protein</fullName>
    </recommendedName>
</protein>
<dbReference type="Gene3D" id="3.40.30.10">
    <property type="entry name" value="Glutaredoxin"/>
    <property type="match status" value="1"/>
</dbReference>
<dbReference type="Proteomes" id="UP000017831">
    <property type="component" value="Unassembled WGS sequence"/>
</dbReference>
<dbReference type="HOGENOM" id="CLU_017885_0_0_10"/>
<keyword evidence="2" id="KW-0201">Cytochrome c-type biogenesis</keyword>
<dbReference type="GO" id="GO:0030313">
    <property type="term" value="C:cell envelope"/>
    <property type="evidence" value="ECO:0007669"/>
    <property type="project" value="UniProtKB-SubCell"/>
</dbReference>
<dbReference type="GO" id="GO:0017004">
    <property type="term" value="P:cytochrome complex assembly"/>
    <property type="evidence" value="ECO:0007669"/>
    <property type="project" value="UniProtKB-KW"/>
</dbReference>
<dbReference type="CDD" id="cd02966">
    <property type="entry name" value="TlpA_like_family"/>
    <property type="match status" value="1"/>
</dbReference>
<keyword evidence="4" id="KW-0676">Redox-active center</keyword>
<dbReference type="InterPro" id="IPR050553">
    <property type="entry name" value="Thioredoxin_ResA/DsbE_sf"/>
</dbReference>
<organism evidence="6 7">
    <name type="scientific">Phocaeicola massiliensis B84634 = Timone 84634 = DSM 17679 = JCM 13223</name>
    <dbReference type="NCBI Taxonomy" id="1121098"/>
    <lineage>
        <taxon>Bacteria</taxon>
        <taxon>Pseudomonadati</taxon>
        <taxon>Bacteroidota</taxon>
        <taxon>Bacteroidia</taxon>
        <taxon>Bacteroidales</taxon>
        <taxon>Bacteroidaceae</taxon>
        <taxon>Phocaeicola</taxon>
    </lineage>
</organism>
<keyword evidence="3" id="KW-1015">Disulfide bond</keyword>
<accession>U6RPN2</accession>
<feature type="domain" description="Thioredoxin" evidence="5">
    <location>
        <begin position="360"/>
        <end position="520"/>
    </location>
</feature>
<dbReference type="eggNOG" id="COG0526">
    <property type="taxonomic scope" value="Bacteria"/>
</dbReference>
<evidence type="ECO:0000259" key="5">
    <source>
        <dbReference type="PROSITE" id="PS51352"/>
    </source>
</evidence>
<dbReference type="EMBL" id="AQHY01000006">
    <property type="protein sequence ID" value="EOA57992.1"/>
    <property type="molecule type" value="Genomic_DNA"/>
</dbReference>
<dbReference type="RefSeq" id="WP_005936346.1">
    <property type="nucleotide sequence ID" value="NZ_KB890357.1"/>
</dbReference>
<dbReference type="PROSITE" id="PS51352">
    <property type="entry name" value="THIOREDOXIN_2"/>
    <property type="match status" value="1"/>
</dbReference>
<dbReference type="PATRIC" id="fig|1121098.3.peg.374"/>
<dbReference type="SUPFAM" id="SSF52833">
    <property type="entry name" value="Thioredoxin-like"/>
    <property type="match status" value="1"/>
</dbReference>
<evidence type="ECO:0000256" key="2">
    <source>
        <dbReference type="ARBA" id="ARBA00022748"/>
    </source>
</evidence>
<evidence type="ECO:0000256" key="3">
    <source>
        <dbReference type="ARBA" id="ARBA00023157"/>
    </source>
</evidence>
<comment type="caution">
    <text evidence="6">The sequence shown here is derived from an EMBL/GenBank/DDBJ whole genome shotgun (WGS) entry which is preliminary data.</text>
</comment>
<evidence type="ECO:0000256" key="4">
    <source>
        <dbReference type="ARBA" id="ARBA00023284"/>
    </source>
</evidence>
<dbReference type="InterPro" id="IPR013766">
    <property type="entry name" value="Thioredoxin_domain"/>
</dbReference>
<dbReference type="Pfam" id="PF13905">
    <property type="entry name" value="Thioredoxin_8"/>
    <property type="match status" value="1"/>
</dbReference>
<gene>
    <name evidence="6" type="ORF">HMPREF1534_00368</name>
</gene>
<dbReference type="GeneID" id="60063556"/>
<name>U6RPN2_9BACT</name>
<proteinExistence type="predicted"/>
<dbReference type="AlphaFoldDB" id="U6RPN2"/>
<reference evidence="6 7" key="1">
    <citation type="submission" date="2013-04" db="EMBL/GenBank/DDBJ databases">
        <title>The Genome Sequence of Bacteroides massiliensis DSM 17679.</title>
        <authorList>
            <consortium name="The Broad Institute Genomics Platform"/>
            <person name="Earl A."/>
            <person name="Ward D."/>
            <person name="Feldgarden M."/>
            <person name="Gevers D."/>
            <person name="Martens E."/>
            <person name="Fenner L."/>
            <person name="Roux V."/>
            <person name="Mallet M.N."/>
            <person name="Raoult D."/>
            <person name="Walker B."/>
            <person name="Young S."/>
            <person name="Zeng Q."/>
            <person name="Gargeya S."/>
            <person name="Fitzgerald M."/>
            <person name="Haas B."/>
            <person name="Abouelleil A."/>
            <person name="Allen A.W."/>
            <person name="Alvarado L."/>
            <person name="Arachchi H.M."/>
            <person name="Berlin A.M."/>
            <person name="Chapman S.B."/>
            <person name="Gainer-Dewar J."/>
            <person name="Goldberg J."/>
            <person name="Griggs A."/>
            <person name="Gujja S."/>
            <person name="Hansen M."/>
            <person name="Howarth C."/>
            <person name="Imamovic A."/>
            <person name="Ireland A."/>
            <person name="Larimer J."/>
            <person name="McCowan C."/>
            <person name="Murphy C."/>
            <person name="Pearson M."/>
            <person name="Poon T.W."/>
            <person name="Priest M."/>
            <person name="Roberts A."/>
            <person name="Saif S."/>
            <person name="Shea T."/>
            <person name="Sisk P."/>
            <person name="Sykes S."/>
            <person name="Wortman J."/>
            <person name="Nusbaum C."/>
            <person name="Birren B."/>
        </authorList>
    </citation>
    <scope>NUCLEOTIDE SEQUENCE [LARGE SCALE GENOMIC DNA]</scope>
    <source>
        <strain evidence="7">B84634 / Timone 84634 / DSM 17679 / JCM 13223</strain>
    </source>
</reference>
<sequence length="520" mass="59518">MAKTWATKCCSGTYKNNYQLCCGIKVEIKEDGSFCTAIDLSAPTSLDLVMGREKISTLFMTPGEDTKIIINLREISRSQSKLLKQNKPEGEKLYFSGTMAQLNKTLNSKWATEWEGKDFLKEIYNMSAEEYKAYCLNKYQNRNSIIQNAKELDNASRQLLLIDNKFQCTAALNSINSNLMNAYIYYSGLPEREAFKSYKAPDLPTNYYDYIRTIGALNSNEMLYCNGYSRMLKYLGYEIRVPLDGNMKDIFSYIISSDRTSAEDAAVIKAYKDSIDAGKSAKALAGKMQDLRKKYDPLFMEYSKKVREAGMKVVTNYMGADKGLFFDIRKAMKYAEKITDFCPLTETDFQEIRLMENPYYLEKLTSMNNKLIETIEANKKKTGFTINETGEVANEDLFASIISKFRGKVMLVDFWATWCGPCQKAMKDMKPMKEELADKDIVYLFIAGENSPKETWENMISDIHGEHYRLTNAQWAYINKQFSIQGVPTYMIIDKEGGIKNKFTGFPGVDTVKKQLLELL</sequence>
<comment type="subcellular location">
    <subcellularLocation>
        <location evidence="1">Cell envelope</location>
    </subcellularLocation>
</comment>
<dbReference type="OrthoDB" id="1120316at2"/>
<evidence type="ECO:0000313" key="6">
    <source>
        <dbReference type="EMBL" id="EOA57992.1"/>
    </source>
</evidence>
<dbReference type="InterPro" id="IPR012336">
    <property type="entry name" value="Thioredoxin-like_fold"/>
</dbReference>
<evidence type="ECO:0000256" key="1">
    <source>
        <dbReference type="ARBA" id="ARBA00004196"/>
    </source>
</evidence>
<dbReference type="PANTHER" id="PTHR42852">
    <property type="entry name" value="THIOL:DISULFIDE INTERCHANGE PROTEIN DSBE"/>
    <property type="match status" value="1"/>
</dbReference>